<protein>
    <recommendedName>
        <fullName evidence="3">RiboL-PSP-HEPN domain-containing protein</fullName>
    </recommendedName>
</protein>
<keyword evidence="2" id="KW-1185">Reference proteome</keyword>
<accession>A0A4R6PKU5</accession>
<name>A0A4R6PKU5_NOCIG</name>
<proteinExistence type="predicted"/>
<dbReference type="AlphaFoldDB" id="A0A4R6PKU5"/>
<evidence type="ECO:0000313" key="1">
    <source>
        <dbReference type="EMBL" id="TDP38741.1"/>
    </source>
</evidence>
<gene>
    <name evidence="1" type="ORF">DFR75_103398</name>
</gene>
<sequence length="156" mass="17103">MKRLVNDAGRTLISKAGSAARKQYEEFLKNQLSQPTVTPTFRDAVIAPDVADRLLAHYMNERTRASFQGSRDLKRRVRNTLGLSGASVTDADLESLDAFFLARNKIVHDLDLEEPASDSLKRVHRTRSDVAAMCDQAFSVAAAIVSATAALIKATK</sequence>
<evidence type="ECO:0000313" key="2">
    <source>
        <dbReference type="Proteomes" id="UP000295087"/>
    </source>
</evidence>
<organism evidence="1 2">
    <name type="scientific">Nocardia ignorata</name>
    <dbReference type="NCBI Taxonomy" id="145285"/>
    <lineage>
        <taxon>Bacteria</taxon>
        <taxon>Bacillati</taxon>
        <taxon>Actinomycetota</taxon>
        <taxon>Actinomycetes</taxon>
        <taxon>Mycobacteriales</taxon>
        <taxon>Nocardiaceae</taxon>
        <taxon>Nocardia</taxon>
    </lineage>
</organism>
<comment type="caution">
    <text evidence="1">The sequence shown here is derived from an EMBL/GenBank/DDBJ whole genome shotgun (WGS) entry which is preliminary data.</text>
</comment>
<dbReference type="Proteomes" id="UP000295087">
    <property type="component" value="Unassembled WGS sequence"/>
</dbReference>
<reference evidence="1 2" key="1">
    <citation type="submission" date="2019-03" db="EMBL/GenBank/DDBJ databases">
        <title>Genomic Encyclopedia of Type Strains, Phase IV (KMG-IV): sequencing the most valuable type-strain genomes for metagenomic binning, comparative biology and taxonomic classification.</title>
        <authorList>
            <person name="Goeker M."/>
        </authorList>
    </citation>
    <scope>NUCLEOTIDE SEQUENCE [LARGE SCALE GENOMIC DNA]</scope>
    <source>
        <strain evidence="1 2">DSM 44496</strain>
    </source>
</reference>
<dbReference type="EMBL" id="SNXK01000003">
    <property type="protein sequence ID" value="TDP38741.1"/>
    <property type="molecule type" value="Genomic_DNA"/>
</dbReference>
<evidence type="ECO:0008006" key="3">
    <source>
        <dbReference type="Google" id="ProtNLM"/>
    </source>
</evidence>